<dbReference type="GeneID" id="65343977"/>
<organism evidence="1 2">
    <name type="scientific">Arcanobacterium phocae</name>
    <dbReference type="NCBI Taxonomy" id="131112"/>
    <lineage>
        <taxon>Bacteria</taxon>
        <taxon>Bacillati</taxon>
        <taxon>Actinomycetota</taxon>
        <taxon>Actinomycetes</taxon>
        <taxon>Actinomycetales</taxon>
        <taxon>Actinomycetaceae</taxon>
        <taxon>Arcanobacterium</taxon>
    </lineage>
</organism>
<proteinExistence type="predicted"/>
<dbReference type="EMBL" id="LT629804">
    <property type="protein sequence ID" value="SDU77892.1"/>
    <property type="molecule type" value="Genomic_DNA"/>
</dbReference>
<name>A0A1H2LAN9_9ACTO</name>
<dbReference type="RefSeq" id="WP_091278859.1">
    <property type="nucleotide sequence ID" value="NZ_JABAPH010000026.1"/>
</dbReference>
<evidence type="ECO:0000313" key="1">
    <source>
        <dbReference type="EMBL" id="SDU77892.1"/>
    </source>
</evidence>
<sequence>MNTSFRRPAQLRPEQLEVIDGDVNIEAKLELAYATAHALIPFDADIDDAVAARLHQVIANEGIDVVAESWVDTPETSLPGILWRGYLLREWIRRFSDDVRQRFSAAQKAGVEHAGVLDPSGVKKLWDRVFSGSFDGDFLDVVRQSARFTDFIASVEPLWIADDDHPLATEVTRRHTAMARTAQEFYLAGEKTFRHGQV</sequence>
<accession>A0A1H2LAN9</accession>
<dbReference type="OrthoDB" id="5188280at2"/>
<reference evidence="2" key="1">
    <citation type="submission" date="2016-10" db="EMBL/GenBank/DDBJ databases">
        <authorList>
            <person name="Varghese N."/>
            <person name="Submissions S."/>
        </authorList>
    </citation>
    <scope>NUCLEOTIDE SEQUENCE [LARGE SCALE GENOMIC DNA]</scope>
    <source>
        <strain evidence="2">DSM 10002</strain>
    </source>
</reference>
<dbReference type="AlphaFoldDB" id="A0A1H2LAN9"/>
<protein>
    <submittedName>
        <fullName evidence="1">Uncharacterized protein</fullName>
    </submittedName>
</protein>
<gene>
    <name evidence="1" type="ORF">SAMN04489737_0219</name>
</gene>
<evidence type="ECO:0000313" key="2">
    <source>
        <dbReference type="Proteomes" id="UP000214355"/>
    </source>
</evidence>
<dbReference type="STRING" id="131112.SAMN04489737_0219"/>
<keyword evidence="2" id="KW-1185">Reference proteome</keyword>
<dbReference type="Proteomes" id="UP000214355">
    <property type="component" value="Chromosome I"/>
</dbReference>